<comment type="catalytic activity">
    <reaction evidence="7 9">
        <text>N-formyl-L-kynurenine + H2O = L-kynurenine + formate + H(+)</text>
        <dbReference type="Rhea" id="RHEA:13009"/>
        <dbReference type="ChEBI" id="CHEBI:15377"/>
        <dbReference type="ChEBI" id="CHEBI:15378"/>
        <dbReference type="ChEBI" id="CHEBI:15740"/>
        <dbReference type="ChEBI" id="CHEBI:57959"/>
        <dbReference type="ChEBI" id="CHEBI:58629"/>
        <dbReference type="EC" id="3.5.1.9"/>
    </reaction>
</comment>
<feature type="binding site" evidence="9">
    <location>
        <position position="158"/>
    </location>
    <ligand>
        <name>Zn(2+)</name>
        <dbReference type="ChEBI" id="CHEBI:29105"/>
        <label>2</label>
    </ligand>
</feature>
<keyword evidence="6 9" id="KW-0823">Tryptophan catabolism</keyword>
<dbReference type="NCBIfam" id="TIGR03035">
    <property type="entry name" value="trp_arylform"/>
    <property type="match status" value="1"/>
</dbReference>
<dbReference type="HAMAP" id="MF_01969">
    <property type="entry name" value="KynB"/>
    <property type="match status" value="1"/>
</dbReference>
<sequence length="207" mass="22435">MSWIDVSQPLEDATTTWPGDTPFRYEIAWPMADSGSVNVGKVTMSLHAGTHIDAPFHFDDAGKRVIDLDPGLYIGPARVIHLSGHDRIEASDLDGFDLTGVERLILKTDGWPDKRVFPTQIPELTPSLADRLGELGIYLIGLDLPSVDAIDSKDMAAHHALARNGVHILEGLVLDHIAPGDYELNAVPLPIVKGDGSPVRALLRALD</sequence>
<keyword evidence="5 9" id="KW-0862">Zinc</keyword>
<reference evidence="10 11" key="1">
    <citation type="submission" date="2018-06" db="EMBL/GenBank/DDBJ databases">
        <authorList>
            <consortium name="Pathogen Informatics"/>
            <person name="Doyle S."/>
        </authorList>
    </citation>
    <scope>NUCLEOTIDE SEQUENCE [LARGE SCALE GENOMIC DNA]</scope>
    <source>
        <strain evidence="10 11">NCTC13163</strain>
    </source>
</reference>
<dbReference type="EMBL" id="UGGP01000001">
    <property type="protein sequence ID" value="STO06938.1"/>
    <property type="molecule type" value="Genomic_DNA"/>
</dbReference>
<dbReference type="STRING" id="1397694.GCA_000702585_00798"/>
<comment type="subunit">
    <text evidence="2 9">Homodimer.</text>
</comment>
<dbReference type="RefSeq" id="WP_024371249.1">
    <property type="nucleotide sequence ID" value="NZ_UGGP01000001.1"/>
</dbReference>
<feature type="binding site" evidence="9">
    <location>
        <position position="53"/>
    </location>
    <ligand>
        <name>Zn(2+)</name>
        <dbReference type="ChEBI" id="CHEBI:29105"/>
        <label>1</label>
    </ligand>
</feature>
<comment type="pathway">
    <text evidence="8 9">Amino-acid degradation; L-tryptophan degradation via kynurenine pathway; L-kynurenine from L-tryptophan: step 2/2.</text>
</comment>
<dbReference type="Pfam" id="PF04199">
    <property type="entry name" value="Cyclase"/>
    <property type="match status" value="1"/>
</dbReference>
<feature type="binding site" evidence="9">
    <location>
        <position position="53"/>
    </location>
    <ligand>
        <name>Zn(2+)</name>
        <dbReference type="ChEBI" id="CHEBI:29105"/>
        <label>2</label>
    </ligand>
</feature>
<dbReference type="GO" id="GO:0019441">
    <property type="term" value="P:L-tryptophan catabolic process to kynurenine"/>
    <property type="evidence" value="ECO:0007669"/>
    <property type="project" value="UniProtKB-UniRule"/>
</dbReference>
<dbReference type="GO" id="GO:0008270">
    <property type="term" value="F:zinc ion binding"/>
    <property type="evidence" value="ECO:0007669"/>
    <property type="project" value="UniProtKB-UniRule"/>
</dbReference>
<evidence type="ECO:0000313" key="11">
    <source>
        <dbReference type="Proteomes" id="UP000254060"/>
    </source>
</evidence>
<evidence type="ECO:0000256" key="7">
    <source>
        <dbReference type="ARBA" id="ARBA00048496"/>
    </source>
</evidence>
<dbReference type="AlphaFoldDB" id="A0A377FQF4"/>
<dbReference type="Proteomes" id="UP000254060">
    <property type="component" value="Unassembled WGS sequence"/>
</dbReference>
<evidence type="ECO:0000256" key="5">
    <source>
        <dbReference type="ARBA" id="ARBA00022833"/>
    </source>
</evidence>
<proteinExistence type="inferred from homology"/>
<dbReference type="UniPathway" id="UPA00333">
    <property type="reaction ID" value="UER00454"/>
</dbReference>
<dbReference type="GO" id="GO:0004328">
    <property type="term" value="F:formamidase activity"/>
    <property type="evidence" value="ECO:0007669"/>
    <property type="project" value="InterPro"/>
</dbReference>
<dbReference type="SUPFAM" id="SSF102198">
    <property type="entry name" value="Putative cyclase"/>
    <property type="match status" value="1"/>
</dbReference>
<accession>A0A377FQF4</accession>
<dbReference type="InterPro" id="IPR037175">
    <property type="entry name" value="KFase_sf"/>
</dbReference>
<evidence type="ECO:0000256" key="3">
    <source>
        <dbReference type="ARBA" id="ARBA00022723"/>
    </source>
</evidence>
<keyword evidence="4 9" id="KW-0378">Hydrolase</keyword>
<evidence type="ECO:0000256" key="1">
    <source>
        <dbReference type="ARBA" id="ARBA00002204"/>
    </source>
</evidence>
<comment type="similarity">
    <text evidence="9">Belongs to the Cyclase 1 superfamily. KynB family.</text>
</comment>
<keyword evidence="3 9" id="KW-0479">Metal-binding</keyword>
<feature type="binding site" evidence="9">
    <location>
        <position position="17"/>
    </location>
    <ligand>
        <name>substrate</name>
    </ligand>
</feature>
<evidence type="ECO:0000313" key="10">
    <source>
        <dbReference type="EMBL" id="STO06938.1"/>
    </source>
</evidence>
<dbReference type="InterPro" id="IPR017484">
    <property type="entry name" value="Kynurenine_formamidase_bac"/>
</dbReference>
<feature type="binding site" evidence="9">
    <location>
        <position position="47"/>
    </location>
    <ligand>
        <name>Zn(2+)</name>
        <dbReference type="ChEBI" id="CHEBI:29105"/>
        <label>1</label>
    </ligand>
</feature>
<feature type="binding site" evidence="9">
    <location>
        <position position="170"/>
    </location>
    <ligand>
        <name>Zn(2+)</name>
        <dbReference type="ChEBI" id="CHEBI:29105"/>
        <label>1</label>
    </ligand>
</feature>
<evidence type="ECO:0000256" key="2">
    <source>
        <dbReference type="ARBA" id="ARBA00011738"/>
    </source>
</evidence>
<evidence type="ECO:0000256" key="9">
    <source>
        <dbReference type="HAMAP-Rule" id="MF_01969"/>
    </source>
</evidence>
<feature type="active site" description="Proton donor/acceptor" evidence="9">
    <location>
        <position position="57"/>
    </location>
</feature>
<comment type="cofactor">
    <cofactor evidence="9">
        <name>Zn(2+)</name>
        <dbReference type="ChEBI" id="CHEBI:29105"/>
    </cofactor>
    <text evidence="9">Binds 2 zinc ions per subunit.</text>
</comment>
<organism evidence="10 11">
    <name type="scientific">Exiguobacterium aurantiacum</name>
    <dbReference type="NCBI Taxonomy" id="33987"/>
    <lineage>
        <taxon>Bacteria</taxon>
        <taxon>Bacillati</taxon>
        <taxon>Bacillota</taxon>
        <taxon>Bacilli</taxon>
        <taxon>Bacillales</taxon>
        <taxon>Bacillales Family XII. Incertae Sedis</taxon>
        <taxon>Exiguobacterium</taxon>
    </lineage>
</organism>
<dbReference type="Gene3D" id="3.50.30.50">
    <property type="entry name" value="Putative cyclase"/>
    <property type="match status" value="1"/>
</dbReference>
<comment type="function">
    <text evidence="1 9">Catalyzes the hydrolysis of N-formyl-L-kynurenine to L-kynurenine, the second step in the kynurenine pathway of tryptophan degradation.</text>
</comment>
<dbReference type="EC" id="3.5.1.9" evidence="9"/>
<evidence type="ECO:0000256" key="4">
    <source>
        <dbReference type="ARBA" id="ARBA00022801"/>
    </source>
</evidence>
<gene>
    <name evidence="9 10" type="primary">kynB</name>
    <name evidence="10" type="ORF">NCTC13163_00279</name>
</gene>
<dbReference type="GO" id="GO:0004061">
    <property type="term" value="F:arylformamidase activity"/>
    <property type="evidence" value="ECO:0007669"/>
    <property type="project" value="UniProtKB-UniRule"/>
</dbReference>
<name>A0A377FQF4_9BACL</name>
<dbReference type="PANTHER" id="PTHR31118">
    <property type="entry name" value="CYCLASE-LIKE PROTEIN 2"/>
    <property type="match status" value="1"/>
</dbReference>
<dbReference type="FunFam" id="3.50.30.50:FF:000001">
    <property type="entry name" value="Kynurenine formamidase"/>
    <property type="match status" value="1"/>
</dbReference>
<dbReference type="PANTHER" id="PTHR31118:SF32">
    <property type="entry name" value="KYNURENINE FORMAMIDASE"/>
    <property type="match status" value="1"/>
</dbReference>
<dbReference type="InterPro" id="IPR007325">
    <property type="entry name" value="KFase/CYL"/>
</dbReference>
<feature type="binding site" evidence="9">
    <location>
        <position position="51"/>
    </location>
    <ligand>
        <name>Zn(2+)</name>
        <dbReference type="ChEBI" id="CHEBI:29105"/>
        <label>1</label>
    </ligand>
</feature>
<evidence type="ECO:0000256" key="6">
    <source>
        <dbReference type="ARBA" id="ARBA00023079"/>
    </source>
</evidence>
<protein>
    <recommendedName>
        <fullName evidence="9">Kynurenine formamidase</fullName>
        <shortName evidence="9">KFA</shortName>
        <shortName evidence="9">KFase</shortName>
        <ecNumber evidence="9">3.5.1.9</ecNumber>
    </recommendedName>
    <alternativeName>
        <fullName evidence="9">Arylformamidase</fullName>
    </alternativeName>
    <alternativeName>
        <fullName evidence="9">N-formylkynurenine formamidase</fullName>
        <shortName evidence="9">FKF</shortName>
    </alternativeName>
</protein>
<dbReference type="OrthoDB" id="9796085at2"/>
<evidence type="ECO:0000256" key="8">
    <source>
        <dbReference type="ARBA" id="ARBA00060547"/>
    </source>
</evidence>
<feature type="binding site" evidence="9">
    <location>
        <position position="170"/>
    </location>
    <ligand>
        <name>Zn(2+)</name>
        <dbReference type="ChEBI" id="CHEBI:29105"/>
        <label>2</label>
    </ligand>
</feature>